<reference evidence="1" key="1">
    <citation type="submission" date="2019-08" db="EMBL/GenBank/DDBJ databases">
        <authorList>
            <person name="Kucharzyk K."/>
            <person name="Murdoch R.W."/>
            <person name="Higgins S."/>
            <person name="Loffler F."/>
        </authorList>
    </citation>
    <scope>NUCLEOTIDE SEQUENCE</scope>
</reference>
<proteinExistence type="predicted"/>
<name>A0A645BEN0_9ZZZZ</name>
<gene>
    <name evidence="1" type="ORF">SDC9_110783</name>
</gene>
<accession>A0A645BEN0</accession>
<dbReference type="EMBL" id="VSSQ01019664">
    <property type="protein sequence ID" value="MPM63899.1"/>
    <property type="molecule type" value="Genomic_DNA"/>
</dbReference>
<organism evidence="1">
    <name type="scientific">bioreactor metagenome</name>
    <dbReference type="NCBI Taxonomy" id="1076179"/>
    <lineage>
        <taxon>unclassified sequences</taxon>
        <taxon>metagenomes</taxon>
        <taxon>ecological metagenomes</taxon>
    </lineage>
</organism>
<sequence>MEARAAHVGLPVGVVFCLVLQDLVLSFPDDFQALSFWDFRRFFIIVDGNSSFIKITLAKFMREIDALGHGDIFYGSKRNHIDGANSWMAALVAVHVYI</sequence>
<dbReference type="AlphaFoldDB" id="A0A645BEN0"/>
<evidence type="ECO:0000313" key="1">
    <source>
        <dbReference type="EMBL" id="MPM63899.1"/>
    </source>
</evidence>
<protein>
    <submittedName>
        <fullName evidence="1">Uncharacterized protein</fullName>
    </submittedName>
</protein>
<comment type="caution">
    <text evidence="1">The sequence shown here is derived from an EMBL/GenBank/DDBJ whole genome shotgun (WGS) entry which is preliminary data.</text>
</comment>